<keyword evidence="3 7" id="KW-0812">Transmembrane</keyword>
<sequence>MAGALLDHLLRPNLLLCIDLILLSVIFCPVLTYSITDTEALLKLKKSFTGAEALDSSWVPDTAPCTGKATWKGLVCYNGIVTGLRLGGLGLSGKIDVEALGEIKGLRTISFVNNSFSGSIPDFQNMGALKAVYLAGNQFSGEIAADYFENMDSLKKLWLNDNKFMGAIPSSLAELTHLVELHLENNQFSGSIPDFNTPSLASLNLSNNKLEGEIPDGLSKFNASSFAGNAGLCGGKLGKDCDNQGSNQAIGSLNKKSGDDDDNSKKIIASTITIGVVLLSLVIWLIVRSKRKGDEDFNKLRKVTPDEASLEVHVTTSLNKKAEVTTADSVKKAVHSLSRSRGSSNGKGNCGMGELVMLNQEKGVFGLPDLMKASAEVLGNGGLGSSYKAVMVNGVSVVVKRMKDMNTKGKQEFDAEMRRLGKLRHWNVLTPLAYHYRKDDKLIVCEFIPKGSLLYLLHGDRGPSHLELNWPNRVKIVQGIAKGLAFLHAEFASSKLPHGNLKSSNVLLGPDYEPLISDFGFSTLINSANLSHSLFAYKCPEAVQFGQVSPKSDVYCLGIVILEILTGKFPTQYLHNGKGGTDVVQWVASAISEGSGIELLDPEIASSRSSLGEMEQLLHVGSACTESDPERRLEMTEAVRRIEEIAVLVLNQGGQKDDARAMQLLPSLRDGYADSTPVPATQTDHTVSLKDGVGAGDGEVDLAAGSVISGSGHQNGDNFAFPIS</sequence>
<feature type="domain" description="Protein kinase" evidence="8">
    <location>
        <begin position="372"/>
        <end position="647"/>
    </location>
</feature>
<dbReference type="InterPro" id="IPR000719">
    <property type="entry name" value="Prot_kinase_dom"/>
</dbReference>
<accession>A0A8K0HG55</accession>
<dbReference type="EMBL" id="VOIH02000003">
    <property type="protein sequence ID" value="KAF3452007.1"/>
    <property type="molecule type" value="Genomic_DNA"/>
</dbReference>
<name>A0A8K0HG55_9ROSA</name>
<gene>
    <name evidence="9" type="ORF">FNV43_RR08103</name>
</gene>
<dbReference type="GO" id="GO:0005524">
    <property type="term" value="F:ATP binding"/>
    <property type="evidence" value="ECO:0007669"/>
    <property type="project" value="InterPro"/>
</dbReference>
<comment type="subcellular location">
    <subcellularLocation>
        <location evidence="1">Membrane</location>
    </subcellularLocation>
</comment>
<keyword evidence="2" id="KW-0433">Leucine-rich repeat</keyword>
<dbReference type="OrthoDB" id="418615at2759"/>
<organism evidence="9 10">
    <name type="scientific">Rhamnella rubrinervis</name>
    <dbReference type="NCBI Taxonomy" id="2594499"/>
    <lineage>
        <taxon>Eukaryota</taxon>
        <taxon>Viridiplantae</taxon>
        <taxon>Streptophyta</taxon>
        <taxon>Embryophyta</taxon>
        <taxon>Tracheophyta</taxon>
        <taxon>Spermatophyta</taxon>
        <taxon>Magnoliopsida</taxon>
        <taxon>eudicotyledons</taxon>
        <taxon>Gunneridae</taxon>
        <taxon>Pentapetalae</taxon>
        <taxon>rosids</taxon>
        <taxon>fabids</taxon>
        <taxon>Rosales</taxon>
        <taxon>Rhamnaceae</taxon>
        <taxon>rhamnoid group</taxon>
        <taxon>Rhamneae</taxon>
        <taxon>Rhamnella</taxon>
    </lineage>
</organism>
<dbReference type="InterPro" id="IPR001611">
    <property type="entry name" value="Leu-rich_rpt"/>
</dbReference>
<dbReference type="PANTHER" id="PTHR48007">
    <property type="entry name" value="LEUCINE-RICH REPEAT RECEPTOR-LIKE PROTEIN KINASE PXC1"/>
    <property type="match status" value="1"/>
</dbReference>
<keyword evidence="10" id="KW-1185">Reference proteome</keyword>
<dbReference type="InterPro" id="IPR011009">
    <property type="entry name" value="Kinase-like_dom_sf"/>
</dbReference>
<keyword evidence="4" id="KW-0677">Repeat</keyword>
<evidence type="ECO:0000259" key="8">
    <source>
        <dbReference type="PROSITE" id="PS50011"/>
    </source>
</evidence>
<dbReference type="Pfam" id="PF07714">
    <property type="entry name" value="PK_Tyr_Ser-Thr"/>
    <property type="match status" value="1"/>
</dbReference>
<dbReference type="SUPFAM" id="SSF52058">
    <property type="entry name" value="L domain-like"/>
    <property type="match status" value="1"/>
</dbReference>
<dbReference type="Gene3D" id="1.10.510.10">
    <property type="entry name" value="Transferase(Phosphotransferase) domain 1"/>
    <property type="match status" value="1"/>
</dbReference>
<evidence type="ECO:0000256" key="3">
    <source>
        <dbReference type="ARBA" id="ARBA00022692"/>
    </source>
</evidence>
<evidence type="ECO:0000256" key="7">
    <source>
        <dbReference type="SAM" id="Phobius"/>
    </source>
</evidence>
<dbReference type="Pfam" id="PF08263">
    <property type="entry name" value="LRRNT_2"/>
    <property type="match status" value="1"/>
</dbReference>
<evidence type="ECO:0000256" key="1">
    <source>
        <dbReference type="ARBA" id="ARBA00004370"/>
    </source>
</evidence>
<dbReference type="SUPFAM" id="SSF56112">
    <property type="entry name" value="Protein kinase-like (PK-like)"/>
    <property type="match status" value="1"/>
</dbReference>
<dbReference type="GO" id="GO:0016020">
    <property type="term" value="C:membrane"/>
    <property type="evidence" value="ECO:0007669"/>
    <property type="project" value="UniProtKB-SubCell"/>
</dbReference>
<dbReference type="GO" id="GO:0004672">
    <property type="term" value="F:protein kinase activity"/>
    <property type="evidence" value="ECO:0007669"/>
    <property type="project" value="InterPro"/>
</dbReference>
<dbReference type="InterPro" id="IPR032675">
    <property type="entry name" value="LRR_dom_sf"/>
</dbReference>
<evidence type="ECO:0000256" key="4">
    <source>
        <dbReference type="ARBA" id="ARBA00022737"/>
    </source>
</evidence>
<evidence type="ECO:0000313" key="10">
    <source>
        <dbReference type="Proteomes" id="UP000796880"/>
    </source>
</evidence>
<keyword evidence="5 7" id="KW-1133">Transmembrane helix</keyword>
<dbReference type="InterPro" id="IPR001245">
    <property type="entry name" value="Ser-Thr/Tyr_kinase_cat_dom"/>
</dbReference>
<comment type="caution">
    <text evidence="9">The sequence shown here is derived from an EMBL/GenBank/DDBJ whole genome shotgun (WGS) entry which is preliminary data.</text>
</comment>
<keyword evidence="6 7" id="KW-0472">Membrane</keyword>
<feature type="transmembrane region" description="Helical" evidence="7">
    <location>
        <begin position="12"/>
        <end position="36"/>
    </location>
</feature>
<dbReference type="PROSITE" id="PS50011">
    <property type="entry name" value="PROTEIN_KINASE_DOM"/>
    <property type="match status" value="1"/>
</dbReference>
<dbReference type="InterPro" id="IPR046959">
    <property type="entry name" value="PRK1-6/SRF4-like"/>
</dbReference>
<dbReference type="PANTHER" id="PTHR48007:SF38">
    <property type="entry name" value="LEUCINE-RICH REPEAT PROTEIN KINASE FAMILY PROTEIN"/>
    <property type="match status" value="1"/>
</dbReference>
<evidence type="ECO:0000313" key="9">
    <source>
        <dbReference type="EMBL" id="KAF3452007.1"/>
    </source>
</evidence>
<dbReference type="Proteomes" id="UP000796880">
    <property type="component" value="Unassembled WGS sequence"/>
</dbReference>
<dbReference type="Pfam" id="PF00560">
    <property type="entry name" value="LRR_1"/>
    <property type="match status" value="3"/>
</dbReference>
<evidence type="ECO:0000256" key="6">
    <source>
        <dbReference type="ARBA" id="ARBA00023136"/>
    </source>
</evidence>
<dbReference type="Gene3D" id="3.30.200.20">
    <property type="entry name" value="Phosphorylase Kinase, domain 1"/>
    <property type="match status" value="1"/>
</dbReference>
<dbReference type="InterPro" id="IPR013210">
    <property type="entry name" value="LRR_N_plant-typ"/>
</dbReference>
<protein>
    <recommendedName>
        <fullName evidence="8">Protein kinase domain-containing protein</fullName>
    </recommendedName>
</protein>
<evidence type="ECO:0000256" key="5">
    <source>
        <dbReference type="ARBA" id="ARBA00022989"/>
    </source>
</evidence>
<evidence type="ECO:0000256" key="2">
    <source>
        <dbReference type="ARBA" id="ARBA00022614"/>
    </source>
</evidence>
<reference evidence="9" key="1">
    <citation type="submission" date="2020-03" db="EMBL/GenBank/DDBJ databases">
        <title>A high-quality chromosome-level genome assembly of a woody plant with both climbing and erect habits, Rhamnella rubrinervis.</title>
        <authorList>
            <person name="Lu Z."/>
            <person name="Yang Y."/>
            <person name="Zhu X."/>
            <person name="Sun Y."/>
        </authorList>
    </citation>
    <scope>NUCLEOTIDE SEQUENCE</scope>
    <source>
        <strain evidence="9">BYM</strain>
        <tissue evidence="9">Leaf</tissue>
    </source>
</reference>
<proteinExistence type="predicted"/>
<dbReference type="Gene3D" id="3.80.10.10">
    <property type="entry name" value="Ribonuclease Inhibitor"/>
    <property type="match status" value="2"/>
</dbReference>
<dbReference type="AlphaFoldDB" id="A0A8K0HG55"/>